<dbReference type="RefSeq" id="WP_019524679.1">
    <property type="nucleotide sequence ID" value="NZ_JAUSWC010000016.1"/>
</dbReference>
<comment type="caution">
    <text evidence="2">The sequence shown here is derived from an EMBL/GenBank/DDBJ whole genome shotgun (WGS) entry which is preliminary data.</text>
</comment>
<dbReference type="Proteomes" id="UP001236795">
    <property type="component" value="Unassembled WGS sequence"/>
</dbReference>
<dbReference type="PROSITE" id="PS50263">
    <property type="entry name" value="CN_HYDROLASE"/>
    <property type="match status" value="1"/>
</dbReference>
<dbReference type="PANTHER" id="PTHR23088">
    <property type="entry name" value="NITRILASE-RELATED"/>
    <property type="match status" value="1"/>
</dbReference>
<evidence type="ECO:0000313" key="2">
    <source>
        <dbReference type="EMBL" id="MDQ0489667.1"/>
    </source>
</evidence>
<evidence type="ECO:0000313" key="3">
    <source>
        <dbReference type="Proteomes" id="UP001236795"/>
    </source>
</evidence>
<accession>A0ABU0KJS8</accession>
<evidence type="ECO:0000259" key="1">
    <source>
        <dbReference type="PROSITE" id="PS50263"/>
    </source>
</evidence>
<dbReference type="CDD" id="cd07574">
    <property type="entry name" value="nitrilase_Rim1_like"/>
    <property type="match status" value="1"/>
</dbReference>
<gene>
    <name evidence="2" type="ORF">QO019_004544</name>
</gene>
<dbReference type="InterPro" id="IPR036526">
    <property type="entry name" value="C-N_Hydrolase_sf"/>
</dbReference>
<keyword evidence="3" id="KW-1185">Reference proteome</keyword>
<dbReference type="SUPFAM" id="SSF56317">
    <property type="entry name" value="Carbon-nitrogen hydrolase"/>
    <property type="match status" value="1"/>
</dbReference>
<feature type="domain" description="CN hydrolase" evidence="1">
    <location>
        <begin position="5"/>
        <end position="257"/>
    </location>
</feature>
<dbReference type="PANTHER" id="PTHR23088:SF50">
    <property type="entry name" value="HYDROLASE YHCX"/>
    <property type="match status" value="1"/>
</dbReference>
<dbReference type="EMBL" id="JAUSWC010000016">
    <property type="protein sequence ID" value="MDQ0489667.1"/>
    <property type="molecule type" value="Genomic_DNA"/>
</dbReference>
<proteinExistence type="predicted"/>
<dbReference type="Pfam" id="PF00795">
    <property type="entry name" value="CN_hydrolase"/>
    <property type="match status" value="1"/>
</dbReference>
<organism evidence="2 3">
    <name type="scientific">Streptomyces thermodiastaticus</name>
    <dbReference type="NCBI Taxonomy" id="44061"/>
    <lineage>
        <taxon>Bacteria</taxon>
        <taxon>Bacillati</taxon>
        <taxon>Actinomycetota</taxon>
        <taxon>Actinomycetes</taxon>
        <taxon>Kitasatosporales</taxon>
        <taxon>Streptomycetaceae</taxon>
        <taxon>Streptomyces</taxon>
    </lineage>
</organism>
<reference evidence="2 3" key="1">
    <citation type="submission" date="2023-07" db="EMBL/GenBank/DDBJ databases">
        <title>Genomic Encyclopedia of Type Strains, Phase IV (KMG-IV): sequencing the most valuable type-strain genomes for metagenomic binning, comparative biology and taxonomic classification.</title>
        <authorList>
            <person name="Goeker M."/>
        </authorList>
    </citation>
    <scope>NUCLEOTIDE SEQUENCE [LARGE SCALE GENOMIC DNA]</scope>
    <source>
        <strain evidence="2 3">DSM 40573</strain>
    </source>
</reference>
<protein>
    <submittedName>
        <fullName evidence="2">Amidohydrolase</fullName>
    </submittedName>
</protein>
<sequence>MPDTVSIAAINFLVRPVHDFDEFAQHVRGLLDQAEGADLVLLPELFTVELFTTEPTWRTDDIADLTRIDAYTDDYRALFTEEARRRGQHIAAGSHLMKRGDRHLNVACLFTPEGTVHEHEKTHIFPGEAAWSTSEGDELKAIDLPFAKVGFAVCYEAEIPEVSSSLAEQGAEIILCPSYTFTEHGFWRVRHCAASRAIENQVYFVHCSTGGSPGAPLPNGWTRSSILGPCDQPWAANGVIAEAGENTETLARGVVDLDALRRNREDGAATTFRDRRRRAGTYAEWPSHIKTA</sequence>
<name>A0ABU0KJS8_9ACTN</name>
<dbReference type="InterPro" id="IPR003010">
    <property type="entry name" value="C-N_Hydrolase"/>
</dbReference>
<dbReference type="Gene3D" id="3.60.110.10">
    <property type="entry name" value="Carbon-nitrogen hydrolase"/>
    <property type="match status" value="1"/>
</dbReference>